<dbReference type="Proteomes" id="UP000272474">
    <property type="component" value="Unassembled WGS sequence"/>
</dbReference>
<dbReference type="AlphaFoldDB" id="A0A3A9Z315"/>
<reference evidence="1 2" key="1">
    <citation type="journal article" date="2014" name="Int. J. Syst. Evol. Microbiol.">
        <title>Streptomyces hoynatensis sp. nov., isolated from deep marine sediment.</title>
        <authorList>
            <person name="Veyisoglu A."/>
            <person name="Sahin N."/>
        </authorList>
    </citation>
    <scope>NUCLEOTIDE SEQUENCE [LARGE SCALE GENOMIC DNA]</scope>
    <source>
        <strain evidence="1 2">KCTC 29097</strain>
    </source>
</reference>
<proteinExistence type="predicted"/>
<dbReference type="EMBL" id="RBAL01000007">
    <property type="protein sequence ID" value="RKN41816.1"/>
    <property type="molecule type" value="Genomic_DNA"/>
</dbReference>
<name>A0A3A9Z315_9ACTN</name>
<dbReference type="OrthoDB" id="4240237at2"/>
<accession>A0A3A9Z315</accession>
<keyword evidence="2" id="KW-1185">Reference proteome</keyword>
<evidence type="ECO:0000313" key="1">
    <source>
        <dbReference type="EMBL" id="RKN41816.1"/>
    </source>
</evidence>
<comment type="caution">
    <text evidence="1">The sequence shown here is derived from an EMBL/GenBank/DDBJ whole genome shotgun (WGS) entry which is preliminary data.</text>
</comment>
<dbReference type="RefSeq" id="WP_120679831.1">
    <property type="nucleotide sequence ID" value="NZ_RBAL01000007.1"/>
</dbReference>
<organism evidence="1 2">
    <name type="scientific">Streptomyces hoynatensis</name>
    <dbReference type="NCBI Taxonomy" id="1141874"/>
    <lineage>
        <taxon>Bacteria</taxon>
        <taxon>Bacillati</taxon>
        <taxon>Actinomycetota</taxon>
        <taxon>Actinomycetes</taxon>
        <taxon>Kitasatosporales</taxon>
        <taxon>Streptomycetaceae</taxon>
        <taxon>Streptomyces</taxon>
    </lineage>
</organism>
<evidence type="ECO:0000313" key="2">
    <source>
        <dbReference type="Proteomes" id="UP000272474"/>
    </source>
</evidence>
<sequence>MTPQKRSAKIAISLPPDQLEYLKAAEEAGRGSVSGHIQQLIQQEREAADIEETLRRLFGQERPGAEHTAWARRALRIEEEDDAGAGAAA</sequence>
<gene>
    <name evidence="1" type="ORF">D7294_15290</name>
</gene>
<protein>
    <submittedName>
        <fullName evidence="1">Uncharacterized protein</fullName>
    </submittedName>
</protein>